<keyword evidence="2" id="KW-1185">Reference proteome</keyword>
<dbReference type="EMBL" id="CP106753">
    <property type="protein sequence ID" value="UXY13609.1"/>
    <property type="molecule type" value="Genomic_DNA"/>
</dbReference>
<proteinExistence type="predicted"/>
<protein>
    <submittedName>
        <fullName evidence="1">Uncharacterized protein</fullName>
    </submittedName>
</protein>
<name>A0ABY6DGX2_9NEIS</name>
<reference evidence="1" key="1">
    <citation type="submission" date="2022-10" db="EMBL/GenBank/DDBJ databases">
        <title>Chitiniphilus purpureus sp. nov., a novel chitin-degrading bacterium isolated from crawfish pond sediment.</title>
        <authorList>
            <person name="Li K."/>
        </authorList>
    </citation>
    <scope>NUCLEOTIDE SEQUENCE</scope>
    <source>
        <strain evidence="1">CD1</strain>
    </source>
</reference>
<sequence length="126" mass="14428">MENPAAIDMITMFEAFFPEHAARWKYLLNRSVSKWHKMAPYRHWFSIDQSASMPPDIDLSHPLLNERRRLDVVALRCTQKGSWLKEMPLEEAYPSVVEGYISVIPGKLALAVNHEGGSWLLTKSSS</sequence>
<dbReference type="RefSeq" id="WP_263122808.1">
    <property type="nucleotide sequence ID" value="NZ_CP106753.1"/>
</dbReference>
<accession>A0ABY6DGX2</accession>
<organism evidence="1 2">
    <name type="scientific">Chitiniphilus purpureus</name>
    <dbReference type="NCBI Taxonomy" id="2981137"/>
    <lineage>
        <taxon>Bacteria</taxon>
        <taxon>Pseudomonadati</taxon>
        <taxon>Pseudomonadota</taxon>
        <taxon>Betaproteobacteria</taxon>
        <taxon>Neisseriales</taxon>
        <taxon>Chitinibacteraceae</taxon>
        <taxon>Chitiniphilus</taxon>
    </lineage>
</organism>
<evidence type="ECO:0000313" key="1">
    <source>
        <dbReference type="EMBL" id="UXY13609.1"/>
    </source>
</evidence>
<dbReference type="Proteomes" id="UP001061302">
    <property type="component" value="Chromosome"/>
</dbReference>
<gene>
    <name evidence="1" type="ORF">N8I74_09740</name>
</gene>
<evidence type="ECO:0000313" key="2">
    <source>
        <dbReference type="Proteomes" id="UP001061302"/>
    </source>
</evidence>